<gene>
    <name evidence="1" type="ORF">ABID46_002501</name>
</gene>
<evidence type="ECO:0000313" key="1">
    <source>
        <dbReference type="EMBL" id="MET3732910.1"/>
    </source>
</evidence>
<accession>A0ABV2LWH7</accession>
<dbReference type="Proteomes" id="UP001549146">
    <property type="component" value="Unassembled WGS sequence"/>
</dbReference>
<evidence type="ECO:0000313" key="2">
    <source>
        <dbReference type="Proteomes" id="UP001549146"/>
    </source>
</evidence>
<dbReference type="EMBL" id="JBEPMO010000023">
    <property type="protein sequence ID" value="MET3732910.1"/>
    <property type="molecule type" value="Genomic_DNA"/>
</dbReference>
<organism evidence="1 2">
    <name type="scientific">Moheibacter stercoris</name>
    <dbReference type="NCBI Taxonomy" id="1628251"/>
    <lineage>
        <taxon>Bacteria</taxon>
        <taxon>Pseudomonadati</taxon>
        <taxon>Bacteroidota</taxon>
        <taxon>Flavobacteriia</taxon>
        <taxon>Flavobacteriales</taxon>
        <taxon>Weeksellaceae</taxon>
        <taxon>Moheibacter</taxon>
    </lineage>
</organism>
<keyword evidence="2" id="KW-1185">Reference proteome</keyword>
<comment type="caution">
    <text evidence="1">The sequence shown here is derived from an EMBL/GenBank/DDBJ whole genome shotgun (WGS) entry which is preliminary data.</text>
</comment>
<reference evidence="1 2" key="1">
    <citation type="submission" date="2024-06" db="EMBL/GenBank/DDBJ databases">
        <title>Genomic Encyclopedia of Type Strains, Phase IV (KMG-IV): sequencing the most valuable type-strain genomes for metagenomic binning, comparative biology and taxonomic classification.</title>
        <authorList>
            <person name="Goeker M."/>
        </authorList>
    </citation>
    <scope>NUCLEOTIDE SEQUENCE [LARGE SCALE GENOMIC DNA]</scope>
    <source>
        <strain evidence="1 2">DSM 29388</strain>
    </source>
</reference>
<dbReference type="RefSeq" id="WP_354510578.1">
    <property type="nucleotide sequence ID" value="NZ_JBEPMO010000023.1"/>
</dbReference>
<proteinExistence type="predicted"/>
<name>A0ABV2LWH7_9FLAO</name>
<sequence>MVLDKFSKNIVTGTIDLFNQLNVPINIITETPINPTDFFESNPNREVFKAIQNLYTIGLIDDDAINKKVLALLQ</sequence>
<protein>
    <submittedName>
        <fullName evidence="1">Uncharacterized protein</fullName>
    </submittedName>
</protein>